<dbReference type="Gene3D" id="1.10.30.50">
    <property type="match status" value="1"/>
</dbReference>
<dbReference type="RefSeq" id="WP_209773215.1">
    <property type="nucleotide sequence ID" value="NZ_JAGGLO010000004.1"/>
</dbReference>
<sequence>MNNDYRNTKYYNLKNDIVSEKNSLGKRIQKEHPRVKIIYNQINKKGSEYNKKFRLIYSNKCAYCGITTDVISSELFEIDHFICEASFNGDSIKAGEINNLVLSCRKCNLAKRDFKWSEEYSSMFNVDDGSITKLFYRDEDYYIRIEKEYITDSVICSFYNKLKLSEEIRRLDFLLMNMYGFYEKNSNDSRIRSILQYIVLLQRKRNGL</sequence>
<gene>
    <name evidence="2" type="ORF">LDJ82_03405</name>
</gene>
<name>A0ABS7Z086_9FIRM</name>
<proteinExistence type="predicted"/>
<dbReference type="EMBL" id="JAIWIY010000001">
    <property type="protein sequence ID" value="MCA2095956.1"/>
    <property type="molecule type" value="Genomic_DNA"/>
</dbReference>
<keyword evidence="3" id="KW-1185">Reference proteome</keyword>
<dbReference type="GO" id="GO:0004519">
    <property type="term" value="F:endonuclease activity"/>
    <property type="evidence" value="ECO:0007669"/>
    <property type="project" value="UniProtKB-KW"/>
</dbReference>
<evidence type="ECO:0000259" key="1">
    <source>
        <dbReference type="Pfam" id="PF01844"/>
    </source>
</evidence>
<comment type="caution">
    <text evidence="2">The sequence shown here is derived from an EMBL/GenBank/DDBJ whole genome shotgun (WGS) entry which is preliminary data.</text>
</comment>
<keyword evidence="2" id="KW-0378">Hydrolase</keyword>
<protein>
    <submittedName>
        <fullName evidence="2">HNH endonuclease</fullName>
    </submittedName>
</protein>
<keyword evidence="2" id="KW-0540">Nuclease</keyword>
<dbReference type="InterPro" id="IPR003615">
    <property type="entry name" value="HNH_nuc"/>
</dbReference>
<evidence type="ECO:0000313" key="2">
    <source>
        <dbReference type="EMBL" id="MCA2095956.1"/>
    </source>
</evidence>
<organism evidence="2 3">
    <name type="scientific">Anaerococcus degeneri</name>
    <dbReference type="NCBI Taxonomy" id="361500"/>
    <lineage>
        <taxon>Bacteria</taxon>
        <taxon>Bacillati</taxon>
        <taxon>Bacillota</taxon>
        <taxon>Tissierellia</taxon>
        <taxon>Tissierellales</taxon>
        <taxon>Peptoniphilaceae</taxon>
        <taxon>Anaerococcus</taxon>
    </lineage>
</organism>
<dbReference type="Pfam" id="PF01844">
    <property type="entry name" value="HNH"/>
    <property type="match status" value="1"/>
</dbReference>
<dbReference type="CDD" id="cd00085">
    <property type="entry name" value="HNHc"/>
    <property type="match status" value="1"/>
</dbReference>
<dbReference type="InterPro" id="IPR002711">
    <property type="entry name" value="HNH"/>
</dbReference>
<dbReference type="Proteomes" id="UP001198374">
    <property type="component" value="Unassembled WGS sequence"/>
</dbReference>
<evidence type="ECO:0000313" key="3">
    <source>
        <dbReference type="Proteomes" id="UP001198374"/>
    </source>
</evidence>
<reference evidence="3" key="1">
    <citation type="submission" date="2023-07" db="EMBL/GenBank/DDBJ databases">
        <title>FDA dAtabase for Regulatory Grade micrObial Sequences (FDA-ARGOS): Supporting development and validation of Infectious Disease Dx tests.</title>
        <authorList>
            <person name="Sproer C."/>
            <person name="Gronow S."/>
            <person name="Severitt S."/>
            <person name="Schroder I."/>
            <person name="Tallon L."/>
            <person name="Sadzewicz L."/>
            <person name="Zhao X."/>
            <person name="Boylan J."/>
            <person name="Ott S."/>
            <person name="Bowen H."/>
            <person name="Vavikolanu K."/>
            <person name="Hazen T."/>
            <person name="Aluvathingal J."/>
            <person name="Nadendla S."/>
            <person name="Lowell S."/>
            <person name="Myers T."/>
            <person name="Yan Y."/>
        </authorList>
    </citation>
    <scope>NUCLEOTIDE SEQUENCE [LARGE SCALE GENOMIC DNA]</scope>
    <source>
        <strain evidence="3">FDAARGOS_1538</strain>
    </source>
</reference>
<feature type="domain" description="HNH" evidence="1">
    <location>
        <begin position="61"/>
        <end position="113"/>
    </location>
</feature>
<keyword evidence="2" id="KW-0255">Endonuclease</keyword>
<accession>A0ABS7Z086</accession>